<dbReference type="AlphaFoldDB" id="A0A2K4MT78"/>
<name>A0A2K4MT78_9NEIS</name>
<comment type="caution">
    <text evidence="1">The sequence shown here is derived from an EMBL/GenBank/DDBJ whole genome shotgun (WGS) entry which is preliminary data.</text>
</comment>
<proteinExistence type="predicted"/>
<sequence length="150" mass="16946">MWMHGMCAGIEFNGQPIRWADQHPILPVLMRDGSVEWCQWGRPGVAWTTSTPSGGLLPLEDIRARKWARFHPKPVKIPARAFLLLDSEDKEHWINIADGFVIQGAAISSPQMIGHKVEPRPRVYIITIPATDDLARHSPRMPRLIKNSNA</sequence>
<reference evidence="1 2" key="1">
    <citation type="submission" date="2018-01" db="EMBL/GenBank/DDBJ databases">
        <title>Genomic Sequence of Chromobacterium MWU13-2610 from wild cranberry bogs within the Cape Cod National Seashore.</title>
        <authorList>
            <person name="O'Hara-Hanley K."/>
            <person name="Soby S."/>
            <person name="Harrison A."/>
        </authorList>
    </citation>
    <scope>NUCLEOTIDE SEQUENCE [LARGE SCALE GENOMIC DNA]</scope>
    <source>
        <strain evidence="1 2">MWU13-2610</strain>
    </source>
</reference>
<evidence type="ECO:0000313" key="2">
    <source>
        <dbReference type="Proteomes" id="UP000236416"/>
    </source>
</evidence>
<gene>
    <name evidence="1" type="ORF">C2134_03020</name>
</gene>
<keyword evidence="2" id="KW-1185">Reference proteome</keyword>
<protein>
    <submittedName>
        <fullName evidence="1">Uncharacterized protein</fullName>
    </submittedName>
</protein>
<evidence type="ECO:0000313" key="1">
    <source>
        <dbReference type="EMBL" id="POB00180.1"/>
    </source>
</evidence>
<accession>A0A2K4MT78</accession>
<dbReference type="EMBL" id="PPTF01000013">
    <property type="protein sequence ID" value="POB00180.1"/>
    <property type="molecule type" value="Genomic_DNA"/>
</dbReference>
<organism evidence="1 2">
    <name type="scientific">Chromobacterium sinusclupearum</name>
    <dbReference type="NCBI Taxonomy" id="2077146"/>
    <lineage>
        <taxon>Bacteria</taxon>
        <taxon>Pseudomonadati</taxon>
        <taxon>Pseudomonadota</taxon>
        <taxon>Betaproteobacteria</taxon>
        <taxon>Neisseriales</taxon>
        <taxon>Chromobacteriaceae</taxon>
        <taxon>Chromobacterium</taxon>
    </lineage>
</organism>
<dbReference type="Proteomes" id="UP000236416">
    <property type="component" value="Unassembled WGS sequence"/>
</dbReference>